<protein>
    <submittedName>
        <fullName evidence="1">Uncharacterized protein</fullName>
    </submittedName>
</protein>
<gene>
    <name evidence="1" type="ORF">O1611_g1936</name>
</gene>
<proteinExistence type="predicted"/>
<keyword evidence="2" id="KW-1185">Reference proteome</keyword>
<evidence type="ECO:0000313" key="1">
    <source>
        <dbReference type="EMBL" id="KAJ8131691.1"/>
    </source>
</evidence>
<evidence type="ECO:0000313" key="2">
    <source>
        <dbReference type="Proteomes" id="UP001153332"/>
    </source>
</evidence>
<reference evidence="1" key="1">
    <citation type="submission" date="2022-12" db="EMBL/GenBank/DDBJ databases">
        <title>Genome Sequence of Lasiodiplodia mahajangana.</title>
        <authorList>
            <person name="Buettner E."/>
        </authorList>
    </citation>
    <scope>NUCLEOTIDE SEQUENCE</scope>
    <source>
        <strain evidence="1">VT137</strain>
    </source>
</reference>
<dbReference type="EMBL" id="JAPUUL010000245">
    <property type="protein sequence ID" value="KAJ8131691.1"/>
    <property type="molecule type" value="Genomic_DNA"/>
</dbReference>
<name>A0ACC2JW03_9PEZI</name>
<accession>A0ACC2JW03</accession>
<comment type="caution">
    <text evidence="1">The sequence shown here is derived from an EMBL/GenBank/DDBJ whole genome shotgun (WGS) entry which is preliminary data.</text>
</comment>
<dbReference type="Proteomes" id="UP001153332">
    <property type="component" value="Unassembled WGS sequence"/>
</dbReference>
<organism evidence="1 2">
    <name type="scientific">Lasiodiplodia mahajangana</name>
    <dbReference type="NCBI Taxonomy" id="1108764"/>
    <lineage>
        <taxon>Eukaryota</taxon>
        <taxon>Fungi</taxon>
        <taxon>Dikarya</taxon>
        <taxon>Ascomycota</taxon>
        <taxon>Pezizomycotina</taxon>
        <taxon>Dothideomycetes</taxon>
        <taxon>Dothideomycetes incertae sedis</taxon>
        <taxon>Botryosphaeriales</taxon>
        <taxon>Botryosphaeriaceae</taxon>
        <taxon>Lasiodiplodia</taxon>
    </lineage>
</organism>
<sequence length="286" mass="32744">MPDNVLENVPDNATFTYYYQYYPDDVKSVLNSGTSTWVGVVDESTVMKYPLAKDGETTRLDAEKKLLEIIGPHERIIGFKGSTKTGIYLERATNGTLANYLLKPPNAPPSTRQRLAWCREVTEGVAHIHSRSVLPCDLHPHNLLLDEQLHIKVSDFQGRHLAEDGTILADGWAGEPTRFFCPREDWFYSDIKTDLFALGCTIYFIMRGHAVYPDIIDGSEGWRERVYERFEKKQFPQEPHVCDRITLKCLHMEYESAEEVLQDIKSVEEEYLAENEGEVDARVLVP</sequence>